<evidence type="ECO:0000256" key="1">
    <source>
        <dbReference type="ARBA" id="ARBA00004496"/>
    </source>
</evidence>
<evidence type="ECO:0000256" key="3">
    <source>
        <dbReference type="ARBA" id="ARBA00023015"/>
    </source>
</evidence>
<sequence>MVAHATIQLCTTELRATVLGMAESTALDEMICFQLYAASRSMTGLYRPLLDPHGLTYPQYLVLRVLWHDGSTTVRDLGRTLQLDSGTLSPLLKRLEAQGHLVRTRGADDERTVLITLTGAGQALRDEIGDLTQALLCSINLTVDELTQLNQLLLRARGTSALDESPRKVTPA</sequence>
<evidence type="ECO:0000256" key="5">
    <source>
        <dbReference type="ARBA" id="ARBA00023163"/>
    </source>
</evidence>
<dbReference type="PROSITE" id="PS50995">
    <property type="entry name" value="HTH_MARR_2"/>
    <property type="match status" value="1"/>
</dbReference>
<comment type="caution">
    <text evidence="7">The sequence shown here is derived from an EMBL/GenBank/DDBJ whole genome shotgun (WGS) entry which is preliminary data.</text>
</comment>
<gene>
    <name evidence="7" type="ORF">Apa02nite_032980</name>
</gene>
<dbReference type="Pfam" id="PF22381">
    <property type="entry name" value="Staph_reg_Sar_Rot"/>
    <property type="match status" value="1"/>
</dbReference>
<evidence type="ECO:0000256" key="2">
    <source>
        <dbReference type="ARBA" id="ARBA00022490"/>
    </source>
</evidence>
<keyword evidence="4" id="KW-0238">DNA-binding</keyword>
<comment type="subcellular location">
    <subcellularLocation>
        <location evidence="1">Cytoplasm</location>
    </subcellularLocation>
</comment>
<proteinExistence type="predicted"/>
<evidence type="ECO:0000313" key="7">
    <source>
        <dbReference type="EMBL" id="GIE67190.1"/>
    </source>
</evidence>
<name>A0ABQ4B956_9ACTN</name>
<evidence type="ECO:0000256" key="4">
    <source>
        <dbReference type="ARBA" id="ARBA00023125"/>
    </source>
</evidence>
<keyword evidence="3" id="KW-0805">Transcription regulation</keyword>
<dbReference type="EMBL" id="BOMS01000045">
    <property type="protein sequence ID" value="GIE67190.1"/>
    <property type="molecule type" value="Genomic_DNA"/>
</dbReference>
<reference evidence="7 8" key="1">
    <citation type="submission" date="2021-01" db="EMBL/GenBank/DDBJ databases">
        <title>Whole genome shotgun sequence of Actinoplanes palleronii NBRC 14916.</title>
        <authorList>
            <person name="Komaki H."/>
            <person name="Tamura T."/>
        </authorList>
    </citation>
    <scope>NUCLEOTIDE SEQUENCE [LARGE SCALE GENOMIC DNA]</scope>
    <source>
        <strain evidence="7 8">NBRC 14916</strain>
    </source>
</reference>
<dbReference type="SUPFAM" id="SSF46785">
    <property type="entry name" value="Winged helix' DNA-binding domain"/>
    <property type="match status" value="1"/>
</dbReference>
<accession>A0ABQ4B956</accession>
<keyword evidence="2" id="KW-0963">Cytoplasm</keyword>
<dbReference type="PANTHER" id="PTHR33164">
    <property type="entry name" value="TRANSCRIPTIONAL REGULATOR, MARR FAMILY"/>
    <property type="match status" value="1"/>
</dbReference>
<organism evidence="7 8">
    <name type="scientific">Actinoplanes palleronii</name>
    <dbReference type="NCBI Taxonomy" id="113570"/>
    <lineage>
        <taxon>Bacteria</taxon>
        <taxon>Bacillati</taxon>
        <taxon>Actinomycetota</taxon>
        <taxon>Actinomycetes</taxon>
        <taxon>Micromonosporales</taxon>
        <taxon>Micromonosporaceae</taxon>
        <taxon>Actinoplanes</taxon>
    </lineage>
</organism>
<dbReference type="InterPro" id="IPR036388">
    <property type="entry name" value="WH-like_DNA-bd_sf"/>
</dbReference>
<dbReference type="PRINTS" id="PR00598">
    <property type="entry name" value="HTHMARR"/>
</dbReference>
<dbReference type="InterPro" id="IPR039422">
    <property type="entry name" value="MarR/SlyA-like"/>
</dbReference>
<keyword evidence="8" id="KW-1185">Reference proteome</keyword>
<evidence type="ECO:0000313" key="8">
    <source>
        <dbReference type="Proteomes" id="UP000624709"/>
    </source>
</evidence>
<dbReference type="InterPro" id="IPR000835">
    <property type="entry name" value="HTH_MarR-typ"/>
</dbReference>
<dbReference type="PANTHER" id="PTHR33164:SF5">
    <property type="entry name" value="ORGANIC HYDROPEROXIDE RESISTANCE TRANSCRIPTIONAL REGULATOR"/>
    <property type="match status" value="1"/>
</dbReference>
<keyword evidence="5" id="KW-0804">Transcription</keyword>
<dbReference type="Proteomes" id="UP000624709">
    <property type="component" value="Unassembled WGS sequence"/>
</dbReference>
<feature type="domain" description="HTH marR-type" evidence="6">
    <location>
        <begin position="28"/>
        <end position="158"/>
    </location>
</feature>
<evidence type="ECO:0000259" key="6">
    <source>
        <dbReference type="PROSITE" id="PS50995"/>
    </source>
</evidence>
<dbReference type="Gene3D" id="1.10.10.10">
    <property type="entry name" value="Winged helix-like DNA-binding domain superfamily/Winged helix DNA-binding domain"/>
    <property type="match status" value="1"/>
</dbReference>
<protein>
    <submittedName>
        <fullName evidence="7">Transcriptional regulator</fullName>
    </submittedName>
</protein>
<dbReference type="SMART" id="SM00347">
    <property type="entry name" value="HTH_MARR"/>
    <property type="match status" value="1"/>
</dbReference>
<dbReference type="InterPro" id="IPR055166">
    <property type="entry name" value="Transc_reg_Sar_Rot_HTH"/>
</dbReference>
<dbReference type="InterPro" id="IPR036390">
    <property type="entry name" value="WH_DNA-bd_sf"/>
</dbReference>